<feature type="compositionally biased region" description="Low complexity" evidence="1">
    <location>
        <begin position="41"/>
        <end position="53"/>
    </location>
</feature>
<accession>A0A0A9G3Y0</accession>
<feature type="region of interest" description="Disordered" evidence="1">
    <location>
        <begin position="39"/>
        <end position="63"/>
    </location>
</feature>
<evidence type="ECO:0000256" key="1">
    <source>
        <dbReference type="SAM" id="MobiDB-lite"/>
    </source>
</evidence>
<dbReference type="AlphaFoldDB" id="A0A0A9G3Y0"/>
<sequence length="63" mass="7160">MLFNSSVTRKRHILSLKKLRSFLVLQDCIERVQVDCTEAGEPSGEPELPELLRPLPPVSGRWS</sequence>
<proteinExistence type="predicted"/>
<reference evidence="2" key="2">
    <citation type="journal article" date="2015" name="Data Brief">
        <title>Shoot transcriptome of the giant reed, Arundo donax.</title>
        <authorList>
            <person name="Barrero R.A."/>
            <person name="Guerrero F.D."/>
            <person name="Moolhuijzen P."/>
            <person name="Goolsby J.A."/>
            <person name="Tidwell J."/>
            <person name="Bellgard S.E."/>
            <person name="Bellgard M.I."/>
        </authorList>
    </citation>
    <scope>NUCLEOTIDE SEQUENCE</scope>
    <source>
        <tissue evidence="2">Shoot tissue taken approximately 20 cm above the soil surface</tissue>
    </source>
</reference>
<protein>
    <submittedName>
        <fullName evidence="2">Uncharacterized protein</fullName>
    </submittedName>
</protein>
<evidence type="ECO:0000313" key="2">
    <source>
        <dbReference type="EMBL" id="JAE15358.1"/>
    </source>
</evidence>
<name>A0A0A9G3Y0_ARUDO</name>
<organism evidence="2">
    <name type="scientific">Arundo donax</name>
    <name type="common">Giant reed</name>
    <name type="synonym">Donax arundinaceus</name>
    <dbReference type="NCBI Taxonomy" id="35708"/>
    <lineage>
        <taxon>Eukaryota</taxon>
        <taxon>Viridiplantae</taxon>
        <taxon>Streptophyta</taxon>
        <taxon>Embryophyta</taxon>
        <taxon>Tracheophyta</taxon>
        <taxon>Spermatophyta</taxon>
        <taxon>Magnoliopsida</taxon>
        <taxon>Liliopsida</taxon>
        <taxon>Poales</taxon>
        <taxon>Poaceae</taxon>
        <taxon>PACMAD clade</taxon>
        <taxon>Arundinoideae</taxon>
        <taxon>Arundineae</taxon>
        <taxon>Arundo</taxon>
    </lineage>
</organism>
<reference evidence="2" key="1">
    <citation type="submission" date="2014-09" db="EMBL/GenBank/DDBJ databases">
        <authorList>
            <person name="Magalhaes I.L.F."/>
            <person name="Oliveira U."/>
            <person name="Santos F.R."/>
            <person name="Vidigal T.H.D.A."/>
            <person name="Brescovit A.D."/>
            <person name="Santos A.J."/>
        </authorList>
    </citation>
    <scope>NUCLEOTIDE SEQUENCE</scope>
    <source>
        <tissue evidence="2">Shoot tissue taken approximately 20 cm above the soil surface</tissue>
    </source>
</reference>
<dbReference type="EMBL" id="GBRH01182538">
    <property type="protein sequence ID" value="JAE15358.1"/>
    <property type="molecule type" value="Transcribed_RNA"/>
</dbReference>